<reference evidence="1" key="1">
    <citation type="submission" date="2021-10" db="EMBL/GenBank/DDBJ databases">
        <title>The diversity and Nitrogen Metabolism of Culturable Nitrate-Utilizing Bacteria Within the Oxygen Minimum Zone of the Changjiang (Yangtze River)Estuary.</title>
        <authorList>
            <person name="Zhang D."/>
            <person name="Zheng J."/>
            <person name="Liu S."/>
            <person name="He W."/>
        </authorList>
    </citation>
    <scope>NUCLEOTIDE SEQUENCE</scope>
    <source>
        <strain evidence="1">FXH-223</strain>
    </source>
</reference>
<keyword evidence="2" id="KW-1185">Reference proteome</keyword>
<comment type="caution">
    <text evidence="1">The sequence shown here is derived from an EMBL/GenBank/DDBJ whole genome shotgun (WGS) entry which is preliminary data.</text>
</comment>
<protein>
    <submittedName>
        <fullName evidence="1">Uncharacterized protein</fullName>
    </submittedName>
</protein>
<proteinExistence type="predicted"/>
<dbReference type="EMBL" id="JAJGNA010000047">
    <property type="protein sequence ID" value="MCC4310586.1"/>
    <property type="molecule type" value="Genomic_DNA"/>
</dbReference>
<dbReference type="AlphaFoldDB" id="A0A9Q3UR69"/>
<evidence type="ECO:0000313" key="1">
    <source>
        <dbReference type="EMBL" id="MCC4310586.1"/>
    </source>
</evidence>
<dbReference type="RefSeq" id="WP_142950193.1">
    <property type="nucleotide sequence ID" value="NZ_JAJGNA010000047.1"/>
</dbReference>
<evidence type="ECO:0000313" key="2">
    <source>
        <dbReference type="Proteomes" id="UP001108027"/>
    </source>
</evidence>
<accession>A0A9Q3UR69</accession>
<gene>
    <name evidence="1" type="ORF">LL252_18640</name>
</gene>
<name>A0A9Q3UR69_9GAMM</name>
<organism evidence="1 2">
    <name type="scientific">Alloalcanivorax marinus</name>
    <dbReference type="NCBI Taxonomy" id="1177169"/>
    <lineage>
        <taxon>Bacteria</taxon>
        <taxon>Pseudomonadati</taxon>
        <taxon>Pseudomonadota</taxon>
        <taxon>Gammaproteobacteria</taxon>
        <taxon>Oceanospirillales</taxon>
        <taxon>Alcanivoracaceae</taxon>
        <taxon>Alloalcanivorax</taxon>
    </lineage>
</organism>
<sequence>MTPALVDPVAEPEARTIPTPIATPITIGIVDYPGAQRAAIYGLLDLFATAERLRAERASAPGKAGAPLDAIIIEVQAVPPAEPGALAALILPPSLQGIPAPGLAKKSLIQQLVWAHSRLPVDQWRQSGYRTKPPVLFGDK</sequence>
<dbReference type="Proteomes" id="UP001108027">
    <property type="component" value="Unassembled WGS sequence"/>
</dbReference>